<dbReference type="Gene3D" id="3.30.450.40">
    <property type="match status" value="1"/>
</dbReference>
<name>A0ABS8N672_9CLOT</name>
<evidence type="ECO:0000256" key="4">
    <source>
        <dbReference type="ARBA" id="ARBA00023163"/>
    </source>
</evidence>
<dbReference type="InterPro" id="IPR005104">
    <property type="entry name" value="WHTH_HrcA_DNA-bd"/>
</dbReference>
<feature type="domain" description="Winged helix-turn-helix transcription repressor HrcA DNA-binding" evidence="7">
    <location>
        <begin position="8"/>
        <end position="72"/>
    </location>
</feature>
<dbReference type="Gene3D" id="1.10.10.10">
    <property type="entry name" value="Winged helix-like DNA-binding domain superfamily/Winged helix DNA-binding domain"/>
    <property type="match status" value="1"/>
</dbReference>
<comment type="function">
    <text evidence="5">Negative regulator of class I heat shock genes (grpE-dnaK-dnaJ and groELS operons). Prevents heat-shock induction of these operons.</text>
</comment>
<dbReference type="InterPro" id="IPR029016">
    <property type="entry name" value="GAF-like_dom_sf"/>
</dbReference>
<dbReference type="Gene3D" id="3.30.390.60">
    <property type="entry name" value="Heat-inducible transcription repressor hrca homolog, domain 3"/>
    <property type="match status" value="1"/>
</dbReference>
<evidence type="ECO:0000313" key="8">
    <source>
        <dbReference type="EMBL" id="MCC9294213.1"/>
    </source>
</evidence>
<evidence type="ECO:0000256" key="2">
    <source>
        <dbReference type="ARBA" id="ARBA00023015"/>
    </source>
</evidence>
<comment type="similarity">
    <text evidence="5">Belongs to the HrcA family.</text>
</comment>
<dbReference type="InterPro" id="IPR023120">
    <property type="entry name" value="WHTH_transcript_rep_HrcA_IDD"/>
</dbReference>
<dbReference type="InterPro" id="IPR036390">
    <property type="entry name" value="WH_DNA-bd_sf"/>
</dbReference>
<protein>
    <recommendedName>
        <fullName evidence="5">Heat-inducible transcription repressor HrcA</fullName>
    </recommendedName>
</protein>
<dbReference type="HAMAP" id="MF_00081">
    <property type="entry name" value="HrcA"/>
    <property type="match status" value="1"/>
</dbReference>
<dbReference type="NCBIfam" id="TIGR00331">
    <property type="entry name" value="hrcA"/>
    <property type="match status" value="1"/>
</dbReference>
<dbReference type="InterPro" id="IPR036388">
    <property type="entry name" value="WH-like_DNA-bd_sf"/>
</dbReference>
<dbReference type="EMBL" id="JAJJPB010000003">
    <property type="protein sequence ID" value="MCC9294213.1"/>
    <property type="molecule type" value="Genomic_DNA"/>
</dbReference>
<proteinExistence type="inferred from homology"/>
<keyword evidence="4 5" id="KW-0804">Transcription</keyword>
<keyword evidence="9" id="KW-1185">Reference proteome</keyword>
<sequence>MEMDERKIKILQAIVNNYINTAEPVGSRTIAKKYNLGVSSATIRNEMSDLEEMGYLEQLHSSSGRIPSNKGYRLYVDKLMHIPNLSPEEIYIIKSQIISDALFEVDKIIKQAIYLLSELTRLTSVVRAPFAKKGRIKHMQLINIESNSSILLVLIIDSGIIKNNLIKIKKAISDGTLVKMSNALNDQLKNLCADDISVEIVDKLKSDLRGYEDVVDEIICVLYDRLNNVDNSEIYMQGAMNIFDYPEYKDIEKAREFLSMLDNKQKVSSLLNSASSISVKIGNENYIEGAEDCSVISAVYSLNEKPIGEIGVIGPTRIPYSKVISVLANVVKEMNSILSHAYSDENK</sequence>
<dbReference type="PANTHER" id="PTHR34824">
    <property type="entry name" value="HEAT-INDUCIBLE TRANSCRIPTION REPRESSOR HRCA"/>
    <property type="match status" value="1"/>
</dbReference>
<dbReference type="Pfam" id="PF03444">
    <property type="entry name" value="WHD_HrcA"/>
    <property type="match status" value="1"/>
</dbReference>
<dbReference type="InterPro" id="IPR002571">
    <property type="entry name" value="HrcA"/>
</dbReference>
<feature type="domain" description="Heat-inducible transcription repressor HrcA C-terminal" evidence="6">
    <location>
        <begin position="106"/>
        <end position="324"/>
    </location>
</feature>
<evidence type="ECO:0000256" key="3">
    <source>
        <dbReference type="ARBA" id="ARBA00023016"/>
    </source>
</evidence>
<dbReference type="Proteomes" id="UP001165422">
    <property type="component" value="Unassembled WGS sequence"/>
</dbReference>
<accession>A0ABS8N672</accession>
<evidence type="ECO:0000256" key="5">
    <source>
        <dbReference type="HAMAP-Rule" id="MF_00081"/>
    </source>
</evidence>
<reference evidence="8" key="1">
    <citation type="submission" date="2021-11" db="EMBL/GenBank/DDBJ databases">
        <authorList>
            <person name="Qingchun L."/>
            <person name="Dong Z."/>
            <person name="Zongwei Q."/>
            <person name="Jia Z."/>
            <person name="Duotao L."/>
        </authorList>
    </citation>
    <scope>NUCLEOTIDE SEQUENCE</scope>
    <source>
        <strain evidence="8">WLY-B-L2</strain>
    </source>
</reference>
<keyword evidence="3 5" id="KW-0346">Stress response</keyword>
<dbReference type="SUPFAM" id="SSF55781">
    <property type="entry name" value="GAF domain-like"/>
    <property type="match status" value="1"/>
</dbReference>
<gene>
    <name evidence="5 8" type="primary">hrcA</name>
    <name evidence="8" type="ORF">LN736_04925</name>
</gene>
<organism evidence="8 9">
    <name type="scientific">Clostridium aromativorans</name>
    <dbReference type="NCBI Taxonomy" id="2836848"/>
    <lineage>
        <taxon>Bacteria</taxon>
        <taxon>Bacillati</taxon>
        <taxon>Bacillota</taxon>
        <taxon>Clostridia</taxon>
        <taxon>Eubacteriales</taxon>
        <taxon>Clostridiaceae</taxon>
        <taxon>Clostridium</taxon>
    </lineage>
</organism>
<dbReference type="PANTHER" id="PTHR34824:SF1">
    <property type="entry name" value="HEAT-INDUCIBLE TRANSCRIPTION REPRESSOR HRCA"/>
    <property type="match status" value="1"/>
</dbReference>
<keyword evidence="1 5" id="KW-0678">Repressor</keyword>
<dbReference type="RefSeq" id="WP_150358126.1">
    <property type="nucleotide sequence ID" value="NZ_JAJJPB010000003.1"/>
</dbReference>
<comment type="caution">
    <text evidence="8">The sequence shown here is derived from an EMBL/GenBank/DDBJ whole genome shotgun (WGS) entry which is preliminary data.</text>
</comment>
<dbReference type="Pfam" id="PF01628">
    <property type="entry name" value="HrcA"/>
    <property type="match status" value="1"/>
</dbReference>
<evidence type="ECO:0000259" key="7">
    <source>
        <dbReference type="Pfam" id="PF03444"/>
    </source>
</evidence>
<dbReference type="InterPro" id="IPR021153">
    <property type="entry name" value="HrcA_C"/>
</dbReference>
<dbReference type="SUPFAM" id="SSF46785">
    <property type="entry name" value="Winged helix' DNA-binding domain"/>
    <property type="match status" value="1"/>
</dbReference>
<evidence type="ECO:0000256" key="1">
    <source>
        <dbReference type="ARBA" id="ARBA00022491"/>
    </source>
</evidence>
<keyword evidence="2 5" id="KW-0805">Transcription regulation</keyword>
<evidence type="ECO:0000313" key="9">
    <source>
        <dbReference type="Proteomes" id="UP001165422"/>
    </source>
</evidence>
<dbReference type="PIRSF" id="PIRSF005485">
    <property type="entry name" value="HrcA"/>
    <property type="match status" value="1"/>
</dbReference>
<evidence type="ECO:0000259" key="6">
    <source>
        <dbReference type="Pfam" id="PF01628"/>
    </source>
</evidence>